<sequence>MTPLPRRALLLGLIATTSGCATLSALDDAARVLPTFELAPPAGRTGARQAVALVVPPPAAPASVSTDRILVKPDPLSVTYLPEARWSQEAPLLLQSLVVRSIAGTDRIAHVGTPESGPVPDYALLVRIDAFQAEPVPDRPNIPVRVALGATLVRDSDQRIVATEGFARTALAASDRPAAIVAAFQEAVASLLPALADWAADRV</sequence>
<proteinExistence type="predicted"/>
<dbReference type="PROSITE" id="PS51257">
    <property type="entry name" value="PROKAR_LIPOPROTEIN"/>
    <property type="match status" value="1"/>
</dbReference>
<evidence type="ECO:0000313" key="4">
    <source>
        <dbReference type="Proteomes" id="UP000049455"/>
    </source>
</evidence>
<evidence type="ECO:0000259" key="2">
    <source>
        <dbReference type="Pfam" id="PF03886"/>
    </source>
</evidence>
<dbReference type="AlphaFoldDB" id="A0A0M7B833"/>
<organism evidence="3 4">
    <name type="scientific">Jannaschia seosinensis</name>
    <dbReference type="NCBI Taxonomy" id="313367"/>
    <lineage>
        <taxon>Bacteria</taxon>
        <taxon>Pseudomonadati</taxon>
        <taxon>Pseudomonadota</taxon>
        <taxon>Alphaproteobacteria</taxon>
        <taxon>Rhodobacterales</taxon>
        <taxon>Roseobacteraceae</taxon>
        <taxon>Jannaschia</taxon>
    </lineage>
</organism>
<dbReference type="Pfam" id="PF03886">
    <property type="entry name" value="ABC_trans_aux"/>
    <property type="match status" value="1"/>
</dbReference>
<evidence type="ECO:0000313" key="3">
    <source>
        <dbReference type="EMBL" id="CUH34947.1"/>
    </source>
</evidence>
<dbReference type="Proteomes" id="UP000049455">
    <property type="component" value="Unassembled WGS sequence"/>
</dbReference>
<gene>
    <name evidence="3" type="ORF">JSE7799_01074</name>
</gene>
<feature type="domain" description="ABC-type transport auxiliary lipoprotein component" evidence="2">
    <location>
        <begin position="39"/>
        <end position="193"/>
    </location>
</feature>
<dbReference type="STRING" id="313367.JSE7799_01074"/>
<dbReference type="EMBL" id="CYPR01000060">
    <property type="protein sequence ID" value="CUH34947.1"/>
    <property type="molecule type" value="Genomic_DNA"/>
</dbReference>
<evidence type="ECO:0000256" key="1">
    <source>
        <dbReference type="SAM" id="SignalP"/>
    </source>
</evidence>
<keyword evidence="1" id="KW-0732">Signal</keyword>
<feature type="chain" id="PRO_5005809796" evidence="1">
    <location>
        <begin position="22"/>
        <end position="203"/>
    </location>
</feature>
<keyword evidence="4" id="KW-1185">Reference proteome</keyword>
<dbReference type="InterPro" id="IPR005586">
    <property type="entry name" value="ABC_trans_aux"/>
</dbReference>
<dbReference type="Gene3D" id="3.40.50.10610">
    <property type="entry name" value="ABC-type transport auxiliary lipoprotein component"/>
    <property type="match status" value="1"/>
</dbReference>
<protein>
    <submittedName>
        <fullName evidence="3">ABC-type uncharacterized transport system, auxiliary component</fullName>
    </submittedName>
</protein>
<name>A0A0M7B833_9RHOB</name>
<dbReference type="RefSeq" id="WP_055662713.1">
    <property type="nucleotide sequence ID" value="NZ_CYPR01000060.1"/>
</dbReference>
<reference evidence="3 4" key="1">
    <citation type="submission" date="2015-09" db="EMBL/GenBank/DDBJ databases">
        <authorList>
            <person name="Jackson K.R."/>
            <person name="Lunt B.L."/>
            <person name="Fisher J.N.B."/>
            <person name="Gardner A.V."/>
            <person name="Bailey M.E."/>
            <person name="Deus L.M."/>
            <person name="Earl A.S."/>
            <person name="Gibby P.D."/>
            <person name="Hartmann K.A."/>
            <person name="Liu J.E."/>
            <person name="Manci A.M."/>
            <person name="Nielsen D.A."/>
            <person name="Solomon M.B."/>
            <person name="Breakwell D.P."/>
            <person name="Burnett S.H."/>
            <person name="Grose J.H."/>
        </authorList>
    </citation>
    <scope>NUCLEOTIDE SEQUENCE [LARGE SCALE GENOMIC DNA]</scope>
    <source>
        <strain evidence="3 4">CECT 7799</strain>
    </source>
</reference>
<dbReference type="SUPFAM" id="SSF159594">
    <property type="entry name" value="XCC0632-like"/>
    <property type="match status" value="1"/>
</dbReference>
<dbReference type="OrthoDB" id="9808689at2"/>
<accession>A0A0M7B833</accession>
<feature type="signal peptide" evidence="1">
    <location>
        <begin position="1"/>
        <end position="21"/>
    </location>
</feature>